<organism evidence="3 4">
    <name type="scientific">Sphingobium amiense</name>
    <dbReference type="NCBI Taxonomy" id="135719"/>
    <lineage>
        <taxon>Bacteria</taxon>
        <taxon>Pseudomonadati</taxon>
        <taxon>Pseudomonadota</taxon>
        <taxon>Alphaproteobacteria</taxon>
        <taxon>Sphingomonadales</taxon>
        <taxon>Sphingomonadaceae</taxon>
        <taxon>Sphingobium</taxon>
    </lineage>
</organism>
<dbReference type="KEGG" id="sami:SAMIE_1015420"/>
<evidence type="ECO:0000259" key="2">
    <source>
        <dbReference type="Pfam" id="PF01343"/>
    </source>
</evidence>
<dbReference type="Gene3D" id="3.90.226.10">
    <property type="entry name" value="2-enoyl-CoA Hydratase, Chain A, domain 1"/>
    <property type="match status" value="1"/>
</dbReference>
<dbReference type="Proteomes" id="UP000279959">
    <property type="component" value="Chromosome"/>
</dbReference>
<dbReference type="AlphaFoldDB" id="A0A494W1G3"/>
<dbReference type="InterPro" id="IPR002142">
    <property type="entry name" value="Peptidase_S49"/>
</dbReference>
<evidence type="ECO:0000256" key="1">
    <source>
        <dbReference type="ARBA" id="ARBA00008683"/>
    </source>
</evidence>
<evidence type="ECO:0000313" key="4">
    <source>
        <dbReference type="Proteomes" id="UP000279959"/>
    </source>
</evidence>
<feature type="domain" description="Peptidase S49" evidence="2">
    <location>
        <begin position="154"/>
        <end position="301"/>
    </location>
</feature>
<keyword evidence="4" id="KW-1185">Reference proteome</keyword>
<accession>A0A494W1G3</accession>
<dbReference type="PANTHER" id="PTHR42987:SF7">
    <property type="entry name" value="SIGNAL PEPTIDE PEPTIDASE SPPA-RELATED"/>
    <property type="match status" value="1"/>
</dbReference>
<dbReference type="PANTHER" id="PTHR42987">
    <property type="entry name" value="PEPTIDASE S49"/>
    <property type="match status" value="1"/>
</dbReference>
<dbReference type="EMBL" id="AP018664">
    <property type="protein sequence ID" value="BBD98041.1"/>
    <property type="molecule type" value="Genomic_DNA"/>
</dbReference>
<dbReference type="CDD" id="cd07022">
    <property type="entry name" value="S49_Sppa_36K_type"/>
    <property type="match status" value="1"/>
</dbReference>
<sequence>MTDFPLWAERLYNRPLALDRFKNEVLCEFAQTRITGARPQKLTSATLDRVDHDPERIQANEGFATFQGPNGVRRAFAAYGDIAVIPVRGSLVHRGGWLDAESGLIGYDFLLRQARAAATDDSITGMMLPFDSGGGECAGMFAAAEELASMAKAEGGKPIYAYLDERACSAAYVLASACDKIMGRREVMGGSIAAIINMVDKSKMYEKAGLEPIVIRAAWADRKAKWSGVEPVDAETISRLEEIVDEASEQIVEFVSAMRSDRGVSVKSLKQLRGEVFTGNDLLKFGLIDEIASEREAWDALIAEARSA</sequence>
<dbReference type="GO" id="GO:0008233">
    <property type="term" value="F:peptidase activity"/>
    <property type="evidence" value="ECO:0007669"/>
    <property type="project" value="InterPro"/>
</dbReference>
<dbReference type="SUPFAM" id="SSF52096">
    <property type="entry name" value="ClpP/crotonase"/>
    <property type="match status" value="1"/>
</dbReference>
<protein>
    <submittedName>
        <fullName evidence="3">S49 family peptidase</fullName>
    </submittedName>
</protein>
<dbReference type="RefSeq" id="WP_066700065.1">
    <property type="nucleotide sequence ID" value="NZ_AP018664.1"/>
</dbReference>
<dbReference type="Pfam" id="PF01343">
    <property type="entry name" value="Peptidase_S49"/>
    <property type="match status" value="1"/>
</dbReference>
<dbReference type="InterPro" id="IPR033855">
    <property type="entry name" value="Protein_C"/>
</dbReference>
<name>A0A494W1G3_9SPHN</name>
<comment type="similarity">
    <text evidence="1">Belongs to the peptidase S49 family.</text>
</comment>
<gene>
    <name evidence="3" type="ORF">SAMIE_1015420</name>
</gene>
<reference evidence="3 4" key="1">
    <citation type="submission" date="2018-05" db="EMBL/GenBank/DDBJ databases">
        <title>Complete Genome Sequence of the Nonylphenol-Degrading Bacterium Sphingobium amiense DSM 16289T.</title>
        <authorList>
            <person name="Ootsuka M."/>
            <person name="Nishizawa T."/>
            <person name="Ohta H."/>
        </authorList>
    </citation>
    <scope>NUCLEOTIDE SEQUENCE [LARGE SCALE GENOMIC DNA]</scope>
    <source>
        <strain evidence="3 4">DSM 16289</strain>
    </source>
</reference>
<dbReference type="InterPro" id="IPR029045">
    <property type="entry name" value="ClpP/crotonase-like_dom_sf"/>
</dbReference>
<dbReference type="GO" id="GO:0006508">
    <property type="term" value="P:proteolysis"/>
    <property type="evidence" value="ECO:0007669"/>
    <property type="project" value="InterPro"/>
</dbReference>
<evidence type="ECO:0000313" key="3">
    <source>
        <dbReference type="EMBL" id="BBD98041.1"/>
    </source>
</evidence>
<proteinExistence type="inferred from homology"/>